<evidence type="ECO:0000259" key="1">
    <source>
        <dbReference type="Pfam" id="PF00534"/>
    </source>
</evidence>
<name>A0A4Q7PAX0_9BACT</name>
<dbReference type="PANTHER" id="PTHR12526">
    <property type="entry name" value="GLYCOSYLTRANSFERASE"/>
    <property type="match status" value="1"/>
</dbReference>
<dbReference type="RefSeq" id="WP_130276199.1">
    <property type="nucleotide sequence ID" value="NZ_SGXG01000001.1"/>
</dbReference>
<dbReference type="EMBL" id="SGXG01000001">
    <property type="protein sequence ID" value="RZS97335.1"/>
    <property type="molecule type" value="Genomic_DNA"/>
</dbReference>
<keyword evidence="3" id="KW-1185">Reference proteome</keyword>
<dbReference type="SUPFAM" id="SSF53756">
    <property type="entry name" value="UDP-Glycosyltransferase/glycogen phosphorylase"/>
    <property type="match status" value="1"/>
</dbReference>
<dbReference type="Gene3D" id="3.40.50.2000">
    <property type="entry name" value="Glycogen Phosphorylase B"/>
    <property type="match status" value="2"/>
</dbReference>
<dbReference type="AlphaFoldDB" id="A0A4Q7PAX0"/>
<reference evidence="2 3" key="1">
    <citation type="submission" date="2019-02" db="EMBL/GenBank/DDBJ databases">
        <title>Genomic Encyclopedia of Archaeal and Bacterial Type Strains, Phase II (KMG-II): from individual species to whole genera.</title>
        <authorList>
            <person name="Goeker M."/>
        </authorList>
    </citation>
    <scope>NUCLEOTIDE SEQUENCE [LARGE SCALE GENOMIC DNA]</scope>
    <source>
        <strain evidence="2 3">DSM 21411</strain>
    </source>
</reference>
<dbReference type="Pfam" id="PF00534">
    <property type="entry name" value="Glycos_transf_1"/>
    <property type="match status" value="1"/>
</dbReference>
<sequence>MKSLKPKVFLVTPSFQSFVLQDIKILSERYELIINTYNWNRKELAPFYLIAQFLHLLSRISEVQFVFVHFGGYWSFFPALLGKIFQKPVFIVLHGTDCAAIPQLNYGSLRIPLLKWFCKKSYEWASLLLPVSESLVKSENNFLANGKPLPNGFLYHFPSLQTPYKVIYNGFDKNFWKQKTIEEKQEKSFISVLSSSQFVLKGGDLIIELAKRLKDCQFTIVGMETPSGFQIPNNLSFLGKLTQQQLKAEFYRHSYYFQLSSFEGFGCALCEAMLCGCIPIVSQVNILPDIVGETGEIIPKRDLNMLEKTIKRRISLPLSIHEHELVQQRISERYSLQKRKDQLFSVLPYQH</sequence>
<dbReference type="GO" id="GO:0016757">
    <property type="term" value="F:glycosyltransferase activity"/>
    <property type="evidence" value="ECO:0007669"/>
    <property type="project" value="InterPro"/>
</dbReference>
<dbReference type="OrthoDB" id="9811239at2"/>
<comment type="caution">
    <text evidence="2">The sequence shown here is derived from an EMBL/GenBank/DDBJ whole genome shotgun (WGS) entry which is preliminary data.</text>
</comment>
<dbReference type="CDD" id="cd03801">
    <property type="entry name" value="GT4_PimA-like"/>
    <property type="match status" value="1"/>
</dbReference>
<evidence type="ECO:0000313" key="3">
    <source>
        <dbReference type="Proteomes" id="UP000292209"/>
    </source>
</evidence>
<gene>
    <name evidence="2" type="ORF">BC751_2941</name>
</gene>
<protein>
    <submittedName>
        <fullName evidence="2">Glycosyltransferase involved in cell wall biosynthesis</fullName>
    </submittedName>
</protein>
<dbReference type="InterPro" id="IPR001296">
    <property type="entry name" value="Glyco_trans_1"/>
</dbReference>
<organism evidence="2 3">
    <name type="scientific">Cecembia calidifontis</name>
    <dbReference type="NCBI Taxonomy" id="1187080"/>
    <lineage>
        <taxon>Bacteria</taxon>
        <taxon>Pseudomonadati</taxon>
        <taxon>Bacteroidota</taxon>
        <taxon>Cytophagia</taxon>
        <taxon>Cytophagales</taxon>
        <taxon>Cyclobacteriaceae</taxon>
        <taxon>Cecembia</taxon>
    </lineage>
</organism>
<evidence type="ECO:0000313" key="2">
    <source>
        <dbReference type="EMBL" id="RZS97335.1"/>
    </source>
</evidence>
<accession>A0A4Q7PAX0</accession>
<dbReference type="Proteomes" id="UP000292209">
    <property type="component" value="Unassembled WGS sequence"/>
</dbReference>
<feature type="domain" description="Glycosyl transferase family 1" evidence="1">
    <location>
        <begin position="176"/>
        <end position="317"/>
    </location>
</feature>
<proteinExistence type="predicted"/>
<keyword evidence="2" id="KW-0808">Transferase</keyword>